<comment type="caution">
    <text evidence="4">The sequence shown here is derived from an EMBL/GenBank/DDBJ whole genome shotgun (WGS) entry which is preliminary data.</text>
</comment>
<keyword evidence="2 4" id="KW-0012">Acyltransferase</keyword>
<organism evidence="4 5">
    <name type="scientific">Luedemannella flava</name>
    <dbReference type="NCBI Taxonomy" id="349316"/>
    <lineage>
        <taxon>Bacteria</taxon>
        <taxon>Bacillati</taxon>
        <taxon>Actinomycetota</taxon>
        <taxon>Actinomycetes</taxon>
        <taxon>Micromonosporales</taxon>
        <taxon>Micromonosporaceae</taxon>
        <taxon>Luedemannella</taxon>
    </lineage>
</organism>
<dbReference type="EMBL" id="BAAALT010000231">
    <property type="protein sequence ID" value="GAA1826868.1"/>
    <property type="molecule type" value="Genomic_DNA"/>
</dbReference>
<proteinExistence type="predicted"/>
<dbReference type="RefSeq" id="WP_344138147.1">
    <property type="nucleotide sequence ID" value="NZ_BAAALT010000231.1"/>
</dbReference>
<name>A0ABN2MHQ7_9ACTN</name>
<protein>
    <submittedName>
        <fullName evidence="4">Lysophospholipid acyltransferase family protein</fullName>
    </submittedName>
</protein>
<keyword evidence="1" id="KW-0808">Transferase</keyword>
<dbReference type="Proteomes" id="UP001500218">
    <property type="component" value="Unassembled WGS sequence"/>
</dbReference>
<evidence type="ECO:0000313" key="5">
    <source>
        <dbReference type="Proteomes" id="UP001500218"/>
    </source>
</evidence>
<dbReference type="SUPFAM" id="SSF69593">
    <property type="entry name" value="Glycerol-3-phosphate (1)-acyltransferase"/>
    <property type="match status" value="1"/>
</dbReference>
<dbReference type="CDD" id="cd07989">
    <property type="entry name" value="LPLAT_AGPAT-like"/>
    <property type="match status" value="1"/>
</dbReference>
<dbReference type="PANTHER" id="PTHR10434">
    <property type="entry name" value="1-ACYL-SN-GLYCEROL-3-PHOSPHATE ACYLTRANSFERASE"/>
    <property type="match status" value="1"/>
</dbReference>
<gene>
    <name evidence="4" type="ORF">GCM10009682_53000</name>
</gene>
<accession>A0ABN2MHQ7</accession>
<evidence type="ECO:0000256" key="2">
    <source>
        <dbReference type="ARBA" id="ARBA00023315"/>
    </source>
</evidence>
<evidence type="ECO:0000313" key="4">
    <source>
        <dbReference type="EMBL" id="GAA1826868.1"/>
    </source>
</evidence>
<dbReference type="GO" id="GO:0016746">
    <property type="term" value="F:acyltransferase activity"/>
    <property type="evidence" value="ECO:0007669"/>
    <property type="project" value="UniProtKB-KW"/>
</dbReference>
<feature type="domain" description="Phospholipid/glycerol acyltransferase" evidence="3">
    <location>
        <begin position="41"/>
        <end position="159"/>
    </location>
</feature>
<evidence type="ECO:0000256" key="1">
    <source>
        <dbReference type="ARBA" id="ARBA00022679"/>
    </source>
</evidence>
<reference evidence="4 5" key="1">
    <citation type="journal article" date="2019" name="Int. J. Syst. Evol. Microbiol.">
        <title>The Global Catalogue of Microorganisms (GCM) 10K type strain sequencing project: providing services to taxonomists for standard genome sequencing and annotation.</title>
        <authorList>
            <consortium name="The Broad Institute Genomics Platform"/>
            <consortium name="The Broad Institute Genome Sequencing Center for Infectious Disease"/>
            <person name="Wu L."/>
            <person name="Ma J."/>
        </authorList>
    </citation>
    <scope>NUCLEOTIDE SEQUENCE [LARGE SCALE GENOMIC DNA]</scope>
    <source>
        <strain evidence="4 5">JCM 13250</strain>
    </source>
</reference>
<dbReference type="SMART" id="SM00563">
    <property type="entry name" value="PlsC"/>
    <property type="match status" value="1"/>
</dbReference>
<evidence type="ECO:0000259" key="3">
    <source>
        <dbReference type="SMART" id="SM00563"/>
    </source>
</evidence>
<sequence length="236" mass="25790">MAKRRIGFWRRFAVSIVKPPMIGLTERDWRGMEHIPSTGPLILVANHISHADPFVLAHYVYDAGRWPGFLAKESVFRLPVAGSILHKVGQIPVFRGTVDAAKALDAAVGALRAGEAVLIYPEGTITKEPDLWPMRGKTGVARLWLTTGVPVVPIAMWGPEEIFDPRTKKLRVLPRRAVTVVAGPPIDLSRWTGAAPTSANLHEITDHVMGVLRDMVAEIRGGEAPPLWSPAVGRDS</sequence>
<dbReference type="PANTHER" id="PTHR10434:SF55">
    <property type="entry name" value="POSSIBLE ACYLTRANSFERASE"/>
    <property type="match status" value="1"/>
</dbReference>
<dbReference type="Pfam" id="PF01553">
    <property type="entry name" value="Acyltransferase"/>
    <property type="match status" value="1"/>
</dbReference>
<keyword evidence="5" id="KW-1185">Reference proteome</keyword>
<dbReference type="InterPro" id="IPR002123">
    <property type="entry name" value="Plipid/glycerol_acylTrfase"/>
</dbReference>